<name>A0A1X7SMC1_AMPQE</name>
<sequence length="41" mass="5208">METETVHYLILYYQMNERRLDQDSRLVYDDYTYQQYKPVLL</sequence>
<proteinExistence type="predicted"/>
<organism evidence="1">
    <name type="scientific">Amphimedon queenslandica</name>
    <name type="common">Sponge</name>
    <dbReference type="NCBI Taxonomy" id="400682"/>
    <lineage>
        <taxon>Eukaryota</taxon>
        <taxon>Metazoa</taxon>
        <taxon>Porifera</taxon>
        <taxon>Demospongiae</taxon>
        <taxon>Heteroscleromorpha</taxon>
        <taxon>Haplosclerida</taxon>
        <taxon>Niphatidae</taxon>
        <taxon>Amphimedon</taxon>
    </lineage>
</organism>
<protein>
    <submittedName>
        <fullName evidence="1">Uncharacterized protein</fullName>
    </submittedName>
</protein>
<evidence type="ECO:0000313" key="1">
    <source>
        <dbReference type="EnsemblMetazoa" id="Aqu2.1.03257_001"/>
    </source>
</evidence>
<dbReference type="AlphaFoldDB" id="A0A1X7SMC1"/>
<accession>A0A1X7SMC1</accession>
<dbReference type="EnsemblMetazoa" id="Aqu2.1.03257_001">
    <property type="protein sequence ID" value="Aqu2.1.03257_001"/>
    <property type="gene ID" value="Aqu2.1.03257"/>
</dbReference>
<reference evidence="1" key="1">
    <citation type="submission" date="2017-05" db="UniProtKB">
        <authorList>
            <consortium name="EnsemblMetazoa"/>
        </authorList>
    </citation>
    <scope>IDENTIFICATION</scope>
</reference>
<dbReference type="InParanoid" id="A0A1X7SMC1"/>